<evidence type="ECO:0000256" key="4">
    <source>
        <dbReference type="ARBA" id="ARBA00022692"/>
    </source>
</evidence>
<dbReference type="EMBL" id="CP043506">
    <property type="protein sequence ID" value="QEO16527.1"/>
    <property type="molecule type" value="Genomic_DNA"/>
</dbReference>
<dbReference type="Pfam" id="PF02167">
    <property type="entry name" value="Cytochrom_C1"/>
    <property type="match status" value="1"/>
</dbReference>
<evidence type="ECO:0000256" key="8">
    <source>
        <dbReference type="ARBA" id="ARBA00023136"/>
    </source>
</evidence>
<dbReference type="GO" id="GO:0009055">
    <property type="term" value="F:electron transfer activity"/>
    <property type="evidence" value="ECO:0007669"/>
    <property type="project" value="InterPro"/>
</dbReference>
<proteinExistence type="predicted"/>
<evidence type="ECO:0000256" key="9">
    <source>
        <dbReference type="PIRSR" id="PIRSR602326-1"/>
    </source>
</evidence>
<comment type="subcellular location">
    <subcellularLocation>
        <location evidence="1">Membrane</location>
    </subcellularLocation>
</comment>
<evidence type="ECO:0000256" key="11">
    <source>
        <dbReference type="SAM" id="SignalP"/>
    </source>
</evidence>
<feature type="domain" description="Cytochrome c" evidence="12">
    <location>
        <begin position="55"/>
        <end position="155"/>
    </location>
</feature>
<dbReference type="PROSITE" id="PS51007">
    <property type="entry name" value="CYTC"/>
    <property type="match status" value="1"/>
</dbReference>
<comment type="cofactor">
    <cofactor evidence="9">
        <name>heme c</name>
        <dbReference type="ChEBI" id="CHEBI:61717"/>
    </cofactor>
    <text evidence="9">Binds 1 heme c group covalently per subunit.</text>
</comment>
<dbReference type="PANTHER" id="PTHR10266">
    <property type="entry name" value="CYTOCHROME C1"/>
    <property type="match status" value="1"/>
</dbReference>
<feature type="binding site" description="covalent" evidence="9">
    <location>
        <position position="189"/>
    </location>
    <ligand>
        <name>heme c</name>
        <dbReference type="ChEBI" id="CHEBI:61717"/>
    </ligand>
</feature>
<evidence type="ECO:0000313" key="14">
    <source>
        <dbReference type="Proteomes" id="UP000324536"/>
    </source>
</evidence>
<evidence type="ECO:0000256" key="2">
    <source>
        <dbReference type="ARBA" id="ARBA00016165"/>
    </source>
</evidence>
<gene>
    <name evidence="13" type="ORF">FLP30_01100</name>
</gene>
<dbReference type="GO" id="GO:0016020">
    <property type="term" value="C:membrane"/>
    <property type="evidence" value="ECO:0007669"/>
    <property type="project" value="UniProtKB-SubCell"/>
</dbReference>
<dbReference type="Proteomes" id="UP000324536">
    <property type="component" value="Chromosome"/>
</dbReference>
<feature type="binding site" description="covalent" evidence="9">
    <location>
        <position position="72"/>
    </location>
    <ligand>
        <name>heme c</name>
        <dbReference type="ChEBI" id="CHEBI:61717"/>
    </ligand>
</feature>
<keyword evidence="3 9" id="KW-0349">Heme</keyword>
<dbReference type="InterPro" id="IPR009056">
    <property type="entry name" value="Cyt_c-like_dom"/>
</dbReference>
<feature type="transmembrane region" description="Helical" evidence="10">
    <location>
        <begin position="233"/>
        <end position="251"/>
    </location>
</feature>
<feature type="binding site" description="covalent" evidence="9">
    <location>
        <position position="71"/>
    </location>
    <ligand>
        <name>heme c</name>
        <dbReference type="ChEBI" id="CHEBI:61717"/>
    </ligand>
</feature>
<accession>A0A5C1YN62</accession>
<keyword evidence="4 10" id="KW-0812">Transmembrane</keyword>
<keyword evidence="11" id="KW-0732">Signal</keyword>
<dbReference type="InterPro" id="IPR036909">
    <property type="entry name" value="Cyt_c-like_dom_sf"/>
</dbReference>
<keyword evidence="14" id="KW-1185">Reference proteome</keyword>
<evidence type="ECO:0000259" key="12">
    <source>
        <dbReference type="PROSITE" id="PS51007"/>
    </source>
</evidence>
<evidence type="ECO:0000256" key="6">
    <source>
        <dbReference type="ARBA" id="ARBA00022989"/>
    </source>
</evidence>
<evidence type="ECO:0000313" key="13">
    <source>
        <dbReference type="EMBL" id="QEO16527.1"/>
    </source>
</evidence>
<evidence type="ECO:0000256" key="10">
    <source>
        <dbReference type="SAM" id="Phobius"/>
    </source>
</evidence>
<feature type="chain" id="PRO_5022685913" description="Cytochrome c1" evidence="11">
    <location>
        <begin position="32"/>
        <end position="261"/>
    </location>
</feature>
<dbReference type="InterPro" id="IPR002326">
    <property type="entry name" value="Cyt_c1"/>
</dbReference>
<dbReference type="AlphaFoldDB" id="A0A5C1YN62"/>
<evidence type="ECO:0000256" key="7">
    <source>
        <dbReference type="ARBA" id="ARBA00023004"/>
    </source>
</evidence>
<dbReference type="OrthoDB" id="9808471at2"/>
<dbReference type="KEGG" id="acek:FLP30_01100"/>
<keyword evidence="8 10" id="KW-0472">Membrane</keyword>
<evidence type="ECO:0000256" key="3">
    <source>
        <dbReference type="ARBA" id="ARBA00022617"/>
    </source>
</evidence>
<evidence type="ECO:0000256" key="1">
    <source>
        <dbReference type="ARBA" id="ARBA00004370"/>
    </source>
</evidence>
<keyword evidence="6 10" id="KW-1133">Transmembrane helix</keyword>
<keyword evidence="7 9" id="KW-0408">Iron</keyword>
<dbReference type="Gene3D" id="1.10.760.10">
    <property type="entry name" value="Cytochrome c-like domain"/>
    <property type="match status" value="1"/>
</dbReference>
<feature type="signal peptide" evidence="11">
    <location>
        <begin position="1"/>
        <end position="31"/>
    </location>
</feature>
<dbReference type="GO" id="GO:0046872">
    <property type="term" value="F:metal ion binding"/>
    <property type="evidence" value="ECO:0007669"/>
    <property type="project" value="UniProtKB-KW"/>
</dbReference>
<name>A0A5C1YN62_9PROT</name>
<dbReference type="SUPFAM" id="SSF46626">
    <property type="entry name" value="Cytochrome c"/>
    <property type="match status" value="1"/>
</dbReference>
<dbReference type="PRINTS" id="PR00603">
    <property type="entry name" value="CYTOCHROMEC1"/>
</dbReference>
<dbReference type="PANTHER" id="PTHR10266:SF3">
    <property type="entry name" value="CYTOCHROME C1, HEME PROTEIN, MITOCHONDRIAL"/>
    <property type="match status" value="1"/>
</dbReference>
<evidence type="ECO:0000256" key="5">
    <source>
        <dbReference type="ARBA" id="ARBA00022723"/>
    </source>
</evidence>
<protein>
    <recommendedName>
        <fullName evidence="2">Cytochrome c1</fullName>
    </recommendedName>
</protein>
<sequence>MVLSRHAGMGPVVSRFAAIMVACAAPVWANAAEGPKPAPPQAWSFKGPLGHFDLAAVQRGYGVYAAVCATCHGLAQVHFSDLADMGLDSEQVLALAASWRVPDGLDAHNHLQYRKGRPDDAFPMPFGSPAAAKAANGGIVPPDLSRMVSVYPGGADRVYALLTGFAPDARHVEGKGFANPYAIGHFTAMPPPWHEGALHYADGTEPTVQQQARDVTTFLAWVSAPHQDTRHRLGVGAGLYLCFLALLFVLLNRRVWSDVRK</sequence>
<dbReference type="GO" id="GO:0020037">
    <property type="term" value="F:heme binding"/>
    <property type="evidence" value="ECO:0007669"/>
    <property type="project" value="InterPro"/>
</dbReference>
<reference evidence="13 14" key="1">
    <citation type="submission" date="2019-09" db="EMBL/GenBank/DDBJ databases">
        <title>Genome sequencing of strain KACC 21233.</title>
        <authorList>
            <person name="Heo J."/>
            <person name="Kim S.-J."/>
            <person name="Kim J.-S."/>
            <person name="Hong S.-B."/>
            <person name="Kwon S.-W."/>
        </authorList>
    </citation>
    <scope>NUCLEOTIDE SEQUENCE [LARGE SCALE GENOMIC DNA]</scope>
    <source>
        <strain evidence="13 14">KACC 21233</strain>
    </source>
</reference>
<feature type="binding site" description="covalent" evidence="9">
    <location>
        <position position="68"/>
    </location>
    <ligand>
        <name>heme c</name>
        <dbReference type="ChEBI" id="CHEBI:61717"/>
    </ligand>
</feature>
<keyword evidence="5 9" id="KW-0479">Metal-binding</keyword>
<organism evidence="13 14">
    <name type="scientific">Acetobacter vaccinii</name>
    <dbReference type="NCBI Taxonomy" id="2592655"/>
    <lineage>
        <taxon>Bacteria</taxon>
        <taxon>Pseudomonadati</taxon>
        <taxon>Pseudomonadota</taxon>
        <taxon>Alphaproteobacteria</taxon>
        <taxon>Acetobacterales</taxon>
        <taxon>Acetobacteraceae</taxon>
        <taxon>Acetobacter</taxon>
    </lineage>
</organism>